<keyword evidence="3" id="KW-1185">Reference proteome</keyword>
<evidence type="ECO:0000313" key="3">
    <source>
        <dbReference type="Proteomes" id="UP000030764"/>
    </source>
</evidence>
<gene>
    <name evidence="1" type="ORF">M513_04288</name>
    <name evidence="2" type="ORF">M514_04288</name>
</gene>
<evidence type="ECO:0000313" key="2">
    <source>
        <dbReference type="EMBL" id="KFD71725.1"/>
    </source>
</evidence>
<dbReference type="Proteomes" id="UP000030758">
    <property type="component" value="Unassembled WGS sequence"/>
</dbReference>
<dbReference type="EMBL" id="KL367481">
    <property type="protein sequence ID" value="KFD71725.1"/>
    <property type="molecule type" value="Genomic_DNA"/>
</dbReference>
<dbReference type="AlphaFoldDB" id="A0A085MCA8"/>
<sequence length="76" mass="8689">MKLSNFVERLEAPMLGEIDEDVGARKEVMFLRLETVGDRDYEHGVLLQLKLPALKLGVKEQEQVAKATMHCRLFGF</sequence>
<name>A0A085MCA8_9BILA</name>
<protein>
    <submittedName>
        <fullName evidence="1">Uncharacterized protein</fullName>
    </submittedName>
</protein>
<accession>A0A085MCA8</accession>
<reference evidence="1 3" key="1">
    <citation type="journal article" date="2014" name="Nat. Genet.">
        <title>Genome and transcriptome of the porcine whipworm Trichuris suis.</title>
        <authorList>
            <person name="Jex A.R."/>
            <person name="Nejsum P."/>
            <person name="Schwarz E.M."/>
            <person name="Hu L."/>
            <person name="Young N.D."/>
            <person name="Hall R.S."/>
            <person name="Korhonen P.K."/>
            <person name="Liao S."/>
            <person name="Thamsborg S."/>
            <person name="Xia J."/>
            <person name="Xu P."/>
            <person name="Wang S."/>
            <person name="Scheerlinck J.P."/>
            <person name="Hofmann A."/>
            <person name="Sternberg P.W."/>
            <person name="Wang J."/>
            <person name="Gasser R.B."/>
        </authorList>
    </citation>
    <scope>NUCLEOTIDE SEQUENCE [LARGE SCALE GENOMIC DNA]</scope>
    <source>
        <strain evidence="2">DCEP-RM93F</strain>
        <strain evidence="1">DCEP-RM93M</strain>
    </source>
</reference>
<organism evidence="1 3">
    <name type="scientific">Trichuris suis</name>
    <name type="common">pig whipworm</name>
    <dbReference type="NCBI Taxonomy" id="68888"/>
    <lineage>
        <taxon>Eukaryota</taxon>
        <taxon>Metazoa</taxon>
        <taxon>Ecdysozoa</taxon>
        <taxon>Nematoda</taxon>
        <taxon>Enoplea</taxon>
        <taxon>Dorylaimia</taxon>
        <taxon>Trichinellida</taxon>
        <taxon>Trichuridae</taxon>
        <taxon>Trichuris</taxon>
    </lineage>
</organism>
<dbReference type="EMBL" id="KL363204">
    <property type="protein sequence ID" value="KFD54854.1"/>
    <property type="molecule type" value="Genomic_DNA"/>
</dbReference>
<evidence type="ECO:0000313" key="1">
    <source>
        <dbReference type="EMBL" id="KFD54854.1"/>
    </source>
</evidence>
<dbReference type="Proteomes" id="UP000030764">
    <property type="component" value="Unassembled WGS sequence"/>
</dbReference>
<proteinExistence type="predicted"/>